<keyword evidence="2" id="KW-1185">Reference proteome</keyword>
<name>A0AAJ0U7Q8_9GAMM</name>
<reference evidence="1" key="2">
    <citation type="journal article" date="2020" name="Microorganisms">
        <title>Osmotic Adaptation and Compatible Solute Biosynthesis of Phototrophic Bacteria as Revealed from Genome Analyses.</title>
        <authorList>
            <person name="Imhoff J.F."/>
            <person name="Rahn T."/>
            <person name="Kunzel S."/>
            <person name="Keller A."/>
            <person name="Neulinger S.C."/>
        </authorList>
    </citation>
    <scope>NUCLEOTIDE SEQUENCE</scope>
    <source>
        <strain evidence="1">DSM 11080</strain>
    </source>
</reference>
<evidence type="ECO:0000313" key="2">
    <source>
        <dbReference type="Proteomes" id="UP001296776"/>
    </source>
</evidence>
<accession>A0AAJ0U7Q8</accession>
<evidence type="ECO:0000313" key="1">
    <source>
        <dbReference type="EMBL" id="MBK1706869.1"/>
    </source>
</evidence>
<gene>
    <name evidence="1" type="ORF">CKO40_20590</name>
</gene>
<comment type="caution">
    <text evidence="1">The sequence shown here is derived from an EMBL/GenBank/DDBJ whole genome shotgun (WGS) entry which is preliminary data.</text>
</comment>
<dbReference type="EMBL" id="NRSJ01000054">
    <property type="protein sequence ID" value="MBK1706869.1"/>
    <property type="molecule type" value="Genomic_DNA"/>
</dbReference>
<protein>
    <submittedName>
        <fullName evidence="1">Uncharacterized protein</fullName>
    </submittedName>
</protein>
<organism evidence="1 2">
    <name type="scientific">Halochromatium glycolicum</name>
    <dbReference type="NCBI Taxonomy" id="85075"/>
    <lineage>
        <taxon>Bacteria</taxon>
        <taxon>Pseudomonadati</taxon>
        <taxon>Pseudomonadota</taxon>
        <taxon>Gammaproteobacteria</taxon>
        <taxon>Chromatiales</taxon>
        <taxon>Chromatiaceae</taxon>
        <taxon>Halochromatium</taxon>
    </lineage>
</organism>
<dbReference type="Proteomes" id="UP001296776">
    <property type="component" value="Unassembled WGS sequence"/>
</dbReference>
<reference evidence="1" key="1">
    <citation type="submission" date="2017-08" db="EMBL/GenBank/DDBJ databases">
        <authorList>
            <person name="Imhoff J.F."/>
            <person name="Rahn T."/>
            <person name="Kuenzel S."/>
            <person name="Neulinger S.C."/>
        </authorList>
    </citation>
    <scope>NUCLEOTIDE SEQUENCE</scope>
    <source>
        <strain evidence="1">DSM 11080</strain>
    </source>
</reference>
<proteinExistence type="predicted"/>
<dbReference type="AlphaFoldDB" id="A0AAJ0U7Q8"/>
<sequence length="84" mass="8947">MALEQMTASPEAAAALEAIGITVHRRLVNRVFAEVVDPETPSDRPRPGRCVGGPSMKLFVAPDGEDIDIRAGCAHGYLRLGGYV</sequence>